<dbReference type="FunFam" id="3.80.10.10:FF:000355">
    <property type="entry name" value="Toll-like receptor Tollo"/>
    <property type="match status" value="1"/>
</dbReference>
<evidence type="ECO:0000313" key="17">
    <source>
        <dbReference type="EMBL" id="CAH0099669.1"/>
    </source>
</evidence>
<evidence type="ECO:0000256" key="11">
    <source>
        <dbReference type="ARBA" id="ARBA00023157"/>
    </source>
</evidence>
<protein>
    <recommendedName>
        <fullName evidence="16">TIR domain-containing protein</fullName>
    </recommendedName>
</protein>
<evidence type="ECO:0000256" key="13">
    <source>
        <dbReference type="SAM" id="MobiDB-lite"/>
    </source>
</evidence>
<evidence type="ECO:0000256" key="15">
    <source>
        <dbReference type="SAM" id="SignalP"/>
    </source>
</evidence>
<dbReference type="InterPro" id="IPR003591">
    <property type="entry name" value="Leu-rich_rpt_typical-subtyp"/>
</dbReference>
<dbReference type="PRINTS" id="PR00019">
    <property type="entry name" value="LEURICHRPT"/>
</dbReference>
<reference evidence="17" key="1">
    <citation type="submission" date="2021-11" db="EMBL/GenBank/DDBJ databases">
        <authorList>
            <person name="Schell T."/>
        </authorList>
    </citation>
    <scope>NUCLEOTIDE SEQUENCE</scope>
    <source>
        <strain evidence="17">M5</strain>
    </source>
</reference>
<feature type="domain" description="TIR" evidence="16">
    <location>
        <begin position="1053"/>
        <end position="1204"/>
    </location>
</feature>
<accession>A0A8J2RDL1</accession>
<keyword evidence="18" id="KW-1185">Reference proteome</keyword>
<feature type="compositionally biased region" description="Low complexity" evidence="13">
    <location>
        <begin position="1099"/>
        <end position="1113"/>
    </location>
</feature>
<keyword evidence="7 15" id="KW-0732">Signal</keyword>
<evidence type="ECO:0000256" key="10">
    <source>
        <dbReference type="ARBA" id="ARBA00023136"/>
    </source>
</evidence>
<proteinExistence type="inferred from homology"/>
<dbReference type="PROSITE" id="PS50104">
    <property type="entry name" value="TIR"/>
    <property type="match status" value="1"/>
</dbReference>
<keyword evidence="4" id="KW-1003">Cell membrane</keyword>
<dbReference type="InterPro" id="IPR001611">
    <property type="entry name" value="Leu-rich_rpt"/>
</dbReference>
<evidence type="ECO:0000256" key="14">
    <source>
        <dbReference type="SAM" id="Phobius"/>
    </source>
</evidence>
<name>A0A8J2RDL1_9CRUS</name>
<dbReference type="GO" id="GO:0007165">
    <property type="term" value="P:signal transduction"/>
    <property type="evidence" value="ECO:0007669"/>
    <property type="project" value="InterPro"/>
</dbReference>
<evidence type="ECO:0000256" key="2">
    <source>
        <dbReference type="ARBA" id="ARBA00004479"/>
    </source>
</evidence>
<evidence type="ECO:0000256" key="1">
    <source>
        <dbReference type="ARBA" id="ARBA00004236"/>
    </source>
</evidence>
<dbReference type="GO" id="GO:0005886">
    <property type="term" value="C:plasma membrane"/>
    <property type="evidence" value="ECO:0007669"/>
    <property type="project" value="UniProtKB-SubCell"/>
</dbReference>
<dbReference type="Pfam" id="PF00560">
    <property type="entry name" value="LRR_1"/>
    <property type="match status" value="1"/>
</dbReference>
<organism evidence="17 18">
    <name type="scientific">Daphnia galeata</name>
    <dbReference type="NCBI Taxonomy" id="27404"/>
    <lineage>
        <taxon>Eukaryota</taxon>
        <taxon>Metazoa</taxon>
        <taxon>Ecdysozoa</taxon>
        <taxon>Arthropoda</taxon>
        <taxon>Crustacea</taxon>
        <taxon>Branchiopoda</taxon>
        <taxon>Diplostraca</taxon>
        <taxon>Cladocera</taxon>
        <taxon>Anomopoda</taxon>
        <taxon>Daphniidae</taxon>
        <taxon>Daphnia</taxon>
    </lineage>
</organism>
<dbReference type="GO" id="GO:0010556">
    <property type="term" value="P:regulation of macromolecule biosynthetic process"/>
    <property type="evidence" value="ECO:0007669"/>
    <property type="project" value="UniProtKB-ARBA"/>
</dbReference>
<evidence type="ECO:0000256" key="5">
    <source>
        <dbReference type="ARBA" id="ARBA00022614"/>
    </source>
</evidence>
<dbReference type="SMART" id="SM00255">
    <property type="entry name" value="TIR"/>
    <property type="match status" value="1"/>
</dbReference>
<evidence type="ECO:0000256" key="3">
    <source>
        <dbReference type="ARBA" id="ARBA00009634"/>
    </source>
</evidence>
<comment type="similarity">
    <text evidence="3">Belongs to the Toll-like receptor family.</text>
</comment>
<feature type="region of interest" description="Disordered" evidence="13">
    <location>
        <begin position="1098"/>
        <end position="1117"/>
    </location>
</feature>
<dbReference type="GO" id="GO:0009653">
    <property type="term" value="P:anatomical structure morphogenesis"/>
    <property type="evidence" value="ECO:0007669"/>
    <property type="project" value="UniProtKB-ARBA"/>
</dbReference>
<keyword evidence="9 14" id="KW-1133">Transmembrane helix</keyword>
<feature type="transmembrane region" description="Helical" evidence="14">
    <location>
        <begin position="991"/>
        <end position="1015"/>
    </location>
</feature>
<dbReference type="SMART" id="SM00369">
    <property type="entry name" value="LRR_TYP"/>
    <property type="match status" value="25"/>
</dbReference>
<dbReference type="InterPro" id="IPR000157">
    <property type="entry name" value="TIR_dom"/>
</dbReference>
<evidence type="ECO:0000256" key="4">
    <source>
        <dbReference type="ARBA" id="ARBA00022475"/>
    </source>
</evidence>
<gene>
    <name evidence="17" type="ORF">DGAL_LOCUS1825</name>
</gene>
<dbReference type="FunFam" id="3.80.10.10:FF:001348">
    <property type="entry name" value="Toll receptor 13"/>
    <property type="match status" value="1"/>
</dbReference>
<evidence type="ECO:0000256" key="12">
    <source>
        <dbReference type="ARBA" id="ARBA00023170"/>
    </source>
</evidence>
<dbReference type="GO" id="GO:0048666">
    <property type="term" value="P:neuron development"/>
    <property type="evidence" value="ECO:0007669"/>
    <property type="project" value="UniProtKB-ARBA"/>
</dbReference>
<dbReference type="Gene3D" id="3.40.50.10140">
    <property type="entry name" value="Toll/interleukin-1 receptor homology (TIR) domain"/>
    <property type="match status" value="1"/>
</dbReference>
<evidence type="ECO:0000256" key="7">
    <source>
        <dbReference type="ARBA" id="ARBA00022729"/>
    </source>
</evidence>
<dbReference type="SMART" id="SM00364">
    <property type="entry name" value="LRR_BAC"/>
    <property type="match status" value="6"/>
</dbReference>
<dbReference type="PROSITE" id="PS51450">
    <property type="entry name" value="LRR"/>
    <property type="match status" value="8"/>
</dbReference>
<feature type="signal peptide" evidence="15">
    <location>
        <begin position="1"/>
        <end position="25"/>
    </location>
</feature>
<sequence>MPSSQLVVVSSFLVVVVVWVSSVSSTVPSCQWQQPTADEGNDESSLRCQLRTLQPAEWESQMGRVSHPERATSLRIECSDVLFFESALERDILKRLPRLRQLSVSSCKVRAIQPGSLASLPELKRLSIRTHNTDWPAMALTLTDQSLAGMRELRHLDLSDNSLISTPDGLFCSLASLSGLNLSSNRLQDVASLGFNSADEECLQELTELDLSWNGISELHPLSLRALRKLQSLSIQHNGLTHVADQSLAGLESLRMLNFSSNELSVLPPDLFRDCHDLRELDLHQNSLSVLPLGSFAGLSQLQVLDLSRNSLGPVHRDTFAGLLRLVVLNLGHNALTRIDSTMFRDLASLQVLRLDSNLIESVDSDAFLPLFNLHTLDLSNNRISIVSDRLLGGLFVLSSLSVGSNRIHSISEDAFRNCSGLRDLDLSGNSLQSIPEAVGQLSLLKSLDLSSNRITRATNLSSTWQQLYSLNLADNHIRTVSKEAFSGLGNLVALNLAGNQLEQLEAGTFDRTSGLQVLRLDGNSLTDVNGLFAGLHNLRWLNVSANRIQLFDYSFLPANVEWLDIHQNALSELGNYFQIQLANLQAIDASFNQLTDLTSDSVPDSVVQLFVNDNKISTIAANTFLKKANLSRVDLNSNKLQTLDPAALWLSPVPVDRDLPEISLGDNPWECDCGLEWLPLLVQPSSASRQQPRLVDAADITCRLSFRRDSKNETAGEFSLVPLVDVRPEEFLCSYQTHCFALCHCCDFDACDCEMTCPSGCSCYHDPTWSSNIVDCSASAGPLNDLPEGIPMDATQLYLDGNNLTELSSHAFIGRKNLRTLYLNGSRIQTLRNRTFHGLGALQVLQLADNELEELRGSEFEPLDHLRELYLQNNKLRFISDTAFVHLRSLQVLRLDGNRLLTFPLWRLGVNPHLNQLSLGLNPWSCECRFLADFQQWIAAHPQQLVDSDSLHCLMGDQQLIGFDEFNRSCSANPSISVVTRFSGASVMDYLPVMAAGICLFLLGIIAVVLVFVYRQSVRIWIFSRYRIRLCDSKAEELDACVSSSSSGRKDATFDAFVSYSLKDEQFVSQVLAAELEHSAEAGSSFRLCLQHRDFPTSHSGNSSTNSSNSSNPAGDPLTLGLAASRRIVLVISQSFIESEWTRPEVRTALTDFLRRPRARLVAVLLTPWTDDQSDPELSLLLRSSVIIRWGERNFWSKIRYYLPDPTPRQHYIRNIHSSGNGLWYQTNSPANGNTLLSSKRTLPHPLPIDAMMDKPGKSELYWEVGNGQGPNIPRRYTSTPHTASYAFRNGHHDPNVDDMSSMYSGQCYSRLEHSYMSIDHGHEHIYSSVDPAESHQHHHHHHLQQQQQQQHPHHPQRPDCWSYQYPHLPQQQHHPEAAQHMVIHHGAPRPPTQQPEFIFSNHHQQQQQQQHSTFLV</sequence>
<keyword evidence="12" id="KW-0675">Receptor</keyword>
<evidence type="ECO:0000313" key="18">
    <source>
        <dbReference type="Proteomes" id="UP000789390"/>
    </source>
</evidence>
<evidence type="ECO:0000259" key="16">
    <source>
        <dbReference type="PROSITE" id="PS50104"/>
    </source>
</evidence>
<evidence type="ECO:0000256" key="8">
    <source>
        <dbReference type="ARBA" id="ARBA00022737"/>
    </source>
</evidence>
<dbReference type="InterPro" id="IPR035897">
    <property type="entry name" value="Toll_tir_struct_dom_sf"/>
</dbReference>
<dbReference type="PANTHER" id="PTHR24366">
    <property type="entry name" value="IG(IMMUNOGLOBULIN) AND LRR(LEUCINE RICH REPEAT) DOMAINS"/>
    <property type="match status" value="1"/>
</dbReference>
<feature type="chain" id="PRO_5035307100" description="TIR domain-containing protein" evidence="15">
    <location>
        <begin position="26"/>
        <end position="1418"/>
    </location>
</feature>
<comment type="subcellular location">
    <subcellularLocation>
        <location evidence="1">Cell membrane</location>
    </subcellularLocation>
    <subcellularLocation>
        <location evidence="2">Membrane</location>
        <topology evidence="2">Single-pass type I membrane protein</topology>
    </subcellularLocation>
</comment>
<dbReference type="FunFam" id="3.80.10.10:FF:000637">
    <property type="entry name" value="Toll receptor 13"/>
    <property type="match status" value="1"/>
</dbReference>
<keyword evidence="11" id="KW-1015">Disulfide bond</keyword>
<feature type="region of interest" description="Disordered" evidence="13">
    <location>
        <begin position="1333"/>
        <end position="1379"/>
    </location>
</feature>
<dbReference type="SMART" id="SM00082">
    <property type="entry name" value="LRRCT"/>
    <property type="match status" value="2"/>
</dbReference>
<keyword evidence="8" id="KW-0677">Repeat</keyword>
<dbReference type="InterPro" id="IPR000483">
    <property type="entry name" value="Cys-rich_flank_reg_C"/>
</dbReference>
<comment type="caution">
    <text evidence="17">The sequence shown here is derived from an EMBL/GenBank/DDBJ whole genome shotgun (WGS) entry which is preliminary data.</text>
</comment>
<dbReference type="Pfam" id="PF13855">
    <property type="entry name" value="LRR_8"/>
    <property type="match status" value="6"/>
</dbReference>
<dbReference type="Gene3D" id="3.80.10.10">
    <property type="entry name" value="Ribonuclease Inhibitor"/>
    <property type="match status" value="6"/>
</dbReference>
<evidence type="ECO:0000256" key="9">
    <source>
        <dbReference type="ARBA" id="ARBA00022989"/>
    </source>
</evidence>
<dbReference type="SMART" id="SM00365">
    <property type="entry name" value="LRR_SD22"/>
    <property type="match status" value="11"/>
</dbReference>
<keyword evidence="6 14" id="KW-0812">Transmembrane</keyword>
<dbReference type="FunFam" id="3.40.50.10140:FF:000021">
    <property type="entry name" value="Toll receptor 13"/>
    <property type="match status" value="1"/>
</dbReference>
<dbReference type="SUPFAM" id="SSF52058">
    <property type="entry name" value="L domain-like"/>
    <property type="match status" value="3"/>
</dbReference>
<evidence type="ECO:0000256" key="6">
    <source>
        <dbReference type="ARBA" id="ARBA00022692"/>
    </source>
</evidence>
<dbReference type="PANTHER" id="PTHR24366:SF96">
    <property type="entry name" value="LEUCINE RICH REPEAT CONTAINING 53"/>
    <property type="match status" value="1"/>
</dbReference>
<dbReference type="Proteomes" id="UP000789390">
    <property type="component" value="Unassembled WGS sequence"/>
</dbReference>
<keyword evidence="10 14" id="KW-0472">Membrane</keyword>
<dbReference type="EMBL" id="CAKKLH010000024">
    <property type="protein sequence ID" value="CAH0099669.1"/>
    <property type="molecule type" value="Genomic_DNA"/>
</dbReference>
<keyword evidence="5" id="KW-0433">Leucine-rich repeat</keyword>
<dbReference type="OrthoDB" id="2015831at2759"/>
<dbReference type="SUPFAM" id="SSF52200">
    <property type="entry name" value="Toll/Interleukin receptor TIR domain"/>
    <property type="match status" value="1"/>
</dbReference>
<dbReference type="FunFam" id="3.80.10.10:FF:000418">
    <property type="entry name" value="protein toll"/>
    <property type="match status" value="1"/>
</dbReference>
<dbReference type="InterPro" id="IPR032675">
    <property type="entry name" value="LRR_dom_sf"/>
</dbReference>